<keyword evidence="2" id="KW-0449">Lipoprotein</keyword>
<protein>
    <submittedName>
        <fullName evidence="2">Slp family lipoprotein</fullName>
    </submittedName>
</protein>
<organism evidence="2 3">
    <name type="scientific">Glaciecola siphonariae</name>
    <dbReference type="NCBI Taxonomy" id="521012"/>
    <lineage>
        <taxon>Bacteria</taxon>
        <taxon>Pseudomonadati</taxon>
        <taxon>Pseudomonadota</taxon>
        <taxon>Gammaproteobacteria</taxon>
        <taxon>Alteromonadales</taxon>
        <taxon>Alteromonadaceae</taxon>
        <taxon>Glaciecola</taxon>
    </lineage>
</organism>
<dbReference type="PANTHER" id="PTHR37530">
    <property type="entry name" value="OUTER MEMBRANE PROTEIN SLP"/>
    <property type="match status" value="1"/>
</dbReference>
<dbReference type="InterPro" id="IPR004658">
    <property type="entry name" value="OMP_Slp"/>
</dbReference>
<evidence type="ECO:0000313" key="3">
    <source>
        <dbReference type="Proteomes" id="UP001595897"/>
    </source>
</evidence>
<keyword evidence="1" id="KW-0732">Signal</keyword>
<dbReference type="EMBL" id="JBHSGU010000002">
    <property type="protein sequence ID" value="MFC4700371.1"/>
    <property type="molecule type" value="Genomic_DNA"/>
</dbReference>
<evidence type="ECO:0000256" key="1">
    <source>
        <dbReference type="SAM" id="SignalP"/>
    </source>
</evidence>
<keyword evidence="3" id="KW-1185">Reference proteome</keyword>
<dbReference type="Pfam" id="PF03843">
    <property type="entry name" value="Slp"/>
    <property type="match status" value="1"/>
</dbReference>
<proteinExistence type="predicted"/>
<feature type="chain" id="PRO_5047460840" evidence="1">
    <location>
        <begin position="21"/>
        <end position="178"/>
    </location>
</feature>
<evidence type="ECO:0000313" key="2">
    <source>
        <dbReference type="EMBL" id="MFC4700371.1"/>
    </source>
</evidence>
<dbReference type="RefSeq" id="WP_382407731.1">
    <property type="nucleotide sequence ID" value="NZ_JBHSGU010000002.1"/>
</dbReference>
<dbReference type="Proteomes" id="UP001595897">
    <property type="component" value="Unassembled WGS sequence"/>
</dbReference>
<reference evidence="3" key="1">
    <citation type="journal article" date="2019" name="Int. J. Syst. Evol. Microbiol.">
        <title>The Global Catalogue of Microorganisms (GCM) 10K type strain sequencing project: providing services to taxonomists for standard genome sequencing and annotation.</title>
        <authorList>
            <consortium name="The Broad Institute Genomics Platform"/>
            <consortium name="The Broad Institute Genome Sequencing Center for Infectious Disease"/>
            <person name="Wu L."/>
            <person name="Ma J."/>
        </authorList>
    </citation>
    <scope>NUCLEOTIDE SEQUENCE [LARGE SCALE GENOMIC DNA]</scope>
    <source>
        <strain evidence="3">KACC 12507</strain>
    </source>
</reference>
<accession>A0ABV9LV16</accession>
<name>A0ABV9LV16_9ALTE</name>
<sequence length="178" mass="19712">MKNFLLSVISVTLFSACSSAPLPLQVQNENNLVSFTSVMRSQVADVPLGQQARWGGVVVGKLASEDFTELEIVYAPMRNDHSPSKPKAADLRFKALVKNDSLLSNVDTGALVTVVGEISNPTVGLINNRTYTYPTIETDTLHVWQRDISDSNFLDLSSDNKSPWIMVPAWGRNRFERN</sequence>
<dbReference type="PANTHER" id="PTHR37530:SF1">
    <property type="entry name" value="OUTER MEMBRANE PROTEIN SLP"/>
    <property type="match status" value="1"/>
</dbReference>
<feature type="signal peptide" evidence="1">
    <location>
        <begin position="1"/>
        <end position="20"/>
    </location>
</feature>
<comment type="caution">
    <text evidence="2">The sequence shown here is derived from an EMBL/GenBank/DDBJ whole genome shotgun (WGS) entry which is preliminary data.</text>
</comment>
<dbReference type="PROSITE" id="PS51257">
    <property type="entry name" value="PROKAR_LIPOPROTEIN"/>
    <property type="match status" value="1"/>
</dbReference>
<gene>
    <name evidence="2" type="ORF">ACFO4O_09400</name>
</gene>